<dbReference type="STRING" id="685588.A0A067SPY4"/>
<feature type="compositionally biased region" description="Basic and acidic residues" evidence="1">
    <location>
        <begin position="244"/>
        <end position="266"/>
    </location>
</feature>
<keyword evidence="2" id="KW-1133">Transmembrane helix</keyword>
<evidence type="ECO:0000256" key="2">
    <source>
        <dbReference type="SAM" id="Phobius"/>
    </source>
</evidence>
<dbReference type="PANTHER" id="PTHR40465">
    <property type="entry name" value="CHROMOSOME 1, WHOLE GENOME SHOTGUN SEQUENCE"/>
    <property type="match status" value="1"/>
</dbReference>
<name>A0A067SPY4_GALM3</name>
<keyword evidence="2" id="KW-0812">Transmembrane</keyword>
<sequence>MVSHGTYTWLVMDFANPLALDNVVWSILAEPLCAATIALCVHLFMAYRIYILNRKLVLLGFLIAVVSFVPFGVGVSAVILGLTTPGGFEAVGLKLHSLTIVAIVFTTSLDIVIAATLVTLIRLHGNNSYLKRTDEMISVLTIYLLTNNLLTSFVTTALLITRLASPRTLVYEAFNLVISKAYTNTFLSQLNARQSIRGRGVISTQGSTNVDKNVERIEFNLRPLSGEELDLEVSRPTTWNESGSAKDSDDDLRGVRRFSDPHFDDL</sequence>
<feature type="domain" description="DUF6534" evidence="3">
    <location>
        <begin position="108"/>
        <end position="195"/>
    </location>
</feature>
<evidence type="ECO:0000259" key="3">
    <source>
        <dbReference type="Pfam" id="PF20152"/>
    </source>
</evidence>
<dbReference type="Proteomes" id="UP000027222">
    <property type="component" value="Unassembled WGS sequence"/>
</dbReference>
<reference evidence="5" key="1">
    <citation type="journal article" date="2014" name="Proc. Natl. Acad. Sci. U.S.A.">
        <title>Extensive sampling of basidiomycete genomes demonstrates inadequacy of the white-rot/brown-rot paradigm for wood decay fungi.</title>
        <authorList>
            <person name="Riley R."/>
            <person name="Salamov A.A."/>
            <person name="Brown D.W."/>
            <person name="Nagy L.G."/>
            <person name="Floudas D."/>
            <person name="Held B.W."/>
            <person name="Levasseur A."/>
            <person name="Lombard V."/>
            <person name="Morin E."/>
            <person name="Otillar R."/>
            <person name="Lindquist E.A."/>
            <person name="Sun H."/>
            <person name="LaButti K.M."/>
            <person name="Schmutz J."/>
            <person name="Jabbour D."/>
            <person name="Luo H."/>
            <person name="Baker S.E."/>
            <person name="Pisabarro A.G."/>
            <person name="Walton J.D."/>
            <person name="Blanchette R.A."/>
            <person name="Henrissat B."/>
            <person name="Martin F."/>
            <person name="Cullen D."/>
            <person name="Hibbett D.S."/>
            <person name="Grigoriev I.V."/>
        </authorList>
    </citation>
    <scope>NUCLEOTIDE SEQUENCE [LARGE SCALE GENOMIC DNA]</scope>
    <source>
        <strain evidence="5">CBS 339.88</strain>
    </source>
</reference>
<feature type="transmembrane region" description="Helical" evidence="2">
    <location>
        <begin position="23"/>
        <end position="44"/>
    </location>
</feature>
<dbReference type="OrthoDB" id="2535105at2759"/>
<dbReference type="EMBL" id="KL142405">
    <property type="protein sequence ID" value="KDR68848.1"/>
    <property type="molecule type" value="Genomic_DNA"/>
</dbReference>
<dbReference type="Pfam" id="PF20152">
    <property type="entry name" value="DUF6534"/>
    <property type="match status" value="1"/>
</dbReference>
<feature type="region of interest" description="Disordered" evidence="1">
    <location>
        <begin position="232"/>
        <end position="266"/>
    </location>
</feature>
<dbReference type="InterPro" id="IPR045339">
    <property type="entry name" value="DUF6534"/>
</dbReference>
<evidence type="ECO:0000313" key="5">
    <source>
        <dbReference type="Proteomes" id="UP000027222"/>
    </source>
</evidence>
<dbReference type="HOGENOM" id="CLU_1046014_0_0_1"/>
<protein>
    <recommendedName>
        <fullName evidence="3">DUF6534 domain-containing protein</fullName>
    </recommendedName>
</protein>
<gene>
    <name evidence="4" type="ORF">GALMADRAFT_145884</name>
</gene>
<evidence type="ECO:0000256" key="1">
    <source>
        <dbReference type="SAM" id="MobiDB-lite"/>
    </source>
</evidence>
<organism evidence="4 5">
    <name type="scientific">Galerina marginata (strain CBS 339.88)</name>
    <dbReference type="NCBI Taxonomy" id="685588"/>
    <lineage>
        <taxon>Eukaryota</taxon>
        <taxon>Fungi</taxon>
        <taxon>Dikarya</taxon>
        <taxon>Basidiomycota</taxon>
        <taxon>Agaricomycotina</taxon>
        <taxon>Agaricomycetes</taxon>
        <taxon>Agaricomycetidae</taxon>
        <taxon>Agaricales</taxon>
        <taxon>Agaricineae</taxon>
        <taxon>Strophariaceae</taxon>
        <taxon>Galerina</taxon>
    </lineage>
</organism>
<keyword evidence="2" id="KW-0472">Membrane</keyword>
<proteinExistence type="predicted"/>
<accession>A0A067SPY4</accession>
<dbReference type="PANTHER" id="PTHR40465:SF1">
    <property type="entry name" value="DUF6534 DOMAIN-CONTAINING PROTEIN"/>
    <property type="match status" value="1"/>
</dbReference>
<keyword evidence="5" id="KW-1185">Reference proteome</keyword>
<evidence type="ECO:0000313" key="4">
    <source>
        <dbReference type="EMBL" id="KDR68848.1"/>
    </source>
</evidence>
<feature type="transmembrane region" description="Helical" evidence="2">
    <location>
        <begin position="100"/>
        <end position="121"/>
    </location>
</feature>
<feature type="transmembrane region" description="Helical" evidence="2">
    <location>
        <begin position="56"/>
        <end position="80"/>
    </location>
</feature>
<feature type="transmembrane region" description="Helical" evidence="2">
    <location>
        <begin position="142"/>
        <end position="160"/>
    </location>
</feature>
<dbReference type="AlphaFoldDB" id="A0A067SPY4"/>